<feature type="domain" description="TIR" evidence="3">
    <location>
        <begin position="22"/>
        <end position="174"/>
    </location>
</feature>
<evidence type="ECO:0000259" key="3">
    <source>
        <dbReference type="PROSITE" id="PS50104"/>
    </source>
</evidence>
<dbReference type="InterPro" id="IPR035897">
    <property type="entry name" value="Toll_tir_struct_dom_sf"/>
</dbReference>
<gene>
    <name evidence="4" type="ORF">HHK36_003729</name>
</gene>
<evidence type="ECO:0000256" key="2">
    <source>
        <dbReference type="SAM" id="MobiDB-lite"/>
    </source>
</evidence>
<dbReference type="Proteomes" id="UP000655225">
    <property type="component" value="Unassembled WGS sequence"/>
</dbReference>
<dbReference type="OMA" id="HERNTMI"/>
<dbReference type="PANTHER" id="PTHR32009:SF131">
    <property type="entry name" value="OS07G0566800 PROTEIN"/>
    <property type="match status" value="1"/>
</dbReference>
<name>A0A834ZYE6_TETSI</name>
<reference evidence="4 5" key="1">
    <citation type="submission" date="2020-04" db="EMBL/GenBank/DDBJ databases">
        <title>Plant Genome Project.</title>
        <authorList>
            <person name="Zhang R.-G."/>
        </authorList>
    </citation>
    <scope>NUCLEOTIDE SEQUENCE [LARGE SCALE GENOMIC DNA]</scope>
    <source>
        <strain evidence="4">YNK0</strain>
        <tissue evidence="4">Leaf</tissue>
    </source>
</reference>
<organism evidence="4 5">
    <name type="scientific">Tetracentron sinense</name>
    <name type="common">Spur-leaf</name>
    <dbReference type="NCBI Taxonomy" id="13715"/>
    <lineage>
        <taxon>Eukaryota</taxon>
        <taxon>Viridiplantae</taxon>
        <taxon>Streptophyta</taxon>
        <taxon>Embryophyta</taxon>
        <taxon>Tracheophyta</taxon>
        <taxon>Spermatophyta</taxon>
        <taxon>Magnoliopsida</taxon>
        <taxon>Trochodendrales</taxon>
        <taxon>Trochodendraceae</taxon>
        <taxon>Tetracentron</taxon>
    </lineage>
</organism>
<dbReference type="Pfam" id="PF01582">
    <property type="entry name" value="TIR"/>
    <property type="match status" value="1"/>
</dbReference>
<comment type="caution">
    <text evidence="4">The sequence shown here is derived from an EMBL/GenBank/DDBJ whole genome shotgun (WGS) entry which is preliminary data.</text>
</comment>
<sequence>MHRFSRHILYYWKWRQTQTKAPPYDVFINHRGLDTKGGVAGLLYNNLTRHKLRPFMDNKNLNPGDKLFEKIDNAIRNCKVGVAVFSPHYCESYFCLRELTTLMELEKKVIPIFVDIKPSELRVIENGSYEVKELQIFRWALEEAKYTVGLTFDLCKGKQGAQQEKREEQSSRPSVRRISGRVAECKNSNEEDEVPGLQYL</sequence>
<protein>
    <recommendedName>
        <fullName evidence="3">TIR domain-containing protein</fullName>
    </recommendedName>
</protein>
<evidence type="ECO:0000256" key="1">
    <source>
        <dbReference type="ARBA" id="ARBA00023027"/>
    </source>
</evidence>
<evidence type="ECO:0000313" key="5">
    <source>
        <dbReference type="Proteomes" id="UP000655225"/>
    </source>
</evidence>
<dbReference type="OrthoDB" id="6078042at2759"/>
<keyword evidence="1" id="KW-0520">NAD</keyword>
<proteinExistence type="predicted"/>
<dbReference type="PROSITE" id="PS50104">
    <property type="entry name" value="TIR"/>
    <property type="match status" value="1"/>
</dbReference>
<dbReference type="AlphaFoldDB" id="A0A834ZYE6"/>
<dbReference type="SMART" id="SM00255">
    <property type="entry name" value="TIR"/>
    <property type="match status" value="1"/>
</dbReference>
<dbReference type="EMBL" id="JABCRI010000002">
    <property type="protein sequence ID" value="KAF8411186.1"/>
    <property type="molecule type" value="Genomic_DNA"/>
</dbReference>
<dbReference type="Gene3D" id="3.40.50.10140">
    <property type="entry name" value="Toll/interleukin-1 receptor homology (TIR) domain"/>
    <property type="match status" value="1"/>
</dbReference>
<dbReference type="SUPFAM" id="SSF52200">
    <property type="entry name" value="Toll/Interleukin receptor TIR domain"/>
    <property type="match status" value="1"/>
</dbReference>
<accession>A0A834ZYE6</accession>
<evidence type="ECO:0000313" key="4">
    <source>
        <dbReference type="EMBL" id="KAF8411186.1"/>
    </source>
</evidence>
<dbReference type="InterPro" id="IPR000157">
    <property type="entry name" value="TIR_dom"/>
</dbReference>
<keyword evidence="5" id="KW-1185">Reference proteome</keyword>
<dbReference type="GO" id="GO:0007165">
    <property type="term" value="P:signal transduction"/>
    <property type="evidence" value="ECO:0007669"/>
    <property type="project" value="InterPro"/>
</dbReference>
<dbReference type="PANTHER" id="PTHR32009">
    <property type="entry name" value="TMV RESISTANCE PROTEIN N-LIKE"/>
    <property type="match status" value="1"/>
</dbReference>
<feature type="region of interest" description="Disordered" evidence="2">
    <location>
        <begin position="161"/>
        <end position="180"/>
    </location>
</feature>